<dbReference type="PANTHER" id="PTHR48063">
    <property type="entry name" value="LRR RECEPTOR-LIKE KINASE"/>
    <property type="match status" value="1"/>
</dbReference>
<dbReference type="EMBL" id="CAJGYO010000010">
    <property type="protein sequence ID" value="CAD6256472.1"/>
    <property type="molecule type" value="Genomic_DNA"/>
</dbReference>
<dbReference type="InterPro" id="IPR046956">
    <property type="entry name" value="RLP23-like"/>
</dbReference>
<dbReference type="OrthoDB" id="693134at2759"/>
<keyword evidence="17" id="KW-1185">Reference proteome</keyword>
<dbReference type="PANTHER" id="PTHR48063:SF40">
    <property type="entry name" value="LEUCINE-RICH REPEAT-CONTAINING N-TERMINAL PLANT-TYPE DOMAIN-CONTAINING PROTEIN"/>
    <property type="match status" value="1"/>
</dbReference>
<dbReference type="InterPro" id="IPR001611">
    <property type="entry name" value="Leu-rich_rpt"/>
</dbReference>
<evidence type="ECO:0008006" key="18">
    <source>
        <dbReference type="Google" id="ProtNLM"/>
    </source>
</evidence>
<comment type="similarity">
    <text evidence="2">Belongs to the RLP family.</text>
</comment>
<sequence>MRCSAPSKLMLLLAAAGSFLLSMTATAHAQKPPVDPGPDSAVTCIPHERDALLAFKQGITGDPAGILALWQQQQPDGGHGDDGEHTQDCCRWRGVRCSDRTGHVIELRLGNANNDIVVDRDATALVGQISRSLLALEHLQHLDLSYNNFSGGPTGRIPEFLGSLKNLKHLNLSGIGFHGSVPPHLGNLTQLQYLDLFSSSSMGAAYSTDVSWLAHLRFLRYLNLGSVNLSTVTDWPHVVAMLPSLTVLRLPGCSLSGMLPEPVAQLTSLVALDLSRNSFTGPLPEFIGNLTGLKMLDLSSNKFTGPLPASVRYITGLRTLDVSYNNLTGLPREVGTLSSLTGLYVSHNSLEGDITEEYSRSLKSLQHIDLSSNFLKIEISTKWKPPFAKLRSANFANCKMGPMFPAWLKWLVGIEYLDISSAGITDRIPDWFPTAFSNASFLSMSKNQLSGELPANMDIMSSLDELDLSNNSLSGQIPKLPNNLTYLDICINSLSGSLPEDLGLPNLQVLSVASNSITGSVPRSICRSQGLRTLVLANNHLDGELPNCFGNNVMLFLDLSNNIFSGMLPASMQNCEMLQVLDLSRNMFSGRFPVWVGKLKRLRFLRLRQNMFSGKVPTNLTNLGCLQYLDIADNRISGSLPRNLSNLKSLKQKQSAEMCSDVFHVRVFAVNFSTFLKGQQLSYGSIPRIVGLNMKVIDLSFNNITGEIPEEIATLDGLLNLNLSKNHFSGNVPSKIGAMQSLESLDLSGNKLSGEIPISLSTLTFLSYLDLSYNNLTGAIPSGSQLDTLYAEHPNMYTGNIGLCGPPLKNNCLKTDASEQGPFTRTEEGRWQGFFYIGLGYGFLAGIWLVSCALLFMKNWRIAYFCLFDKLYDKAYVLVVTWWAKADQEDMQLS</sequence>
<dbReference type="GO" id="GO:0009742">
    <property type="term" value="P:brassinosteroid mediated signaling pathway"/>
    <property type="evidence" value="ECO:0007669"/>
    <property type="project" value="UniProtKB-KW"/>
</dbReference>
<feature type="transmembrane region" description="Helical" evidence="12">
    <location>
        <begin position="834"/>
        <end position="857"/>
    </location>
</feature>
<organism evidence="16 17">
    <name type="scientific">Miscanthus lutarioriparius</name>
    <dbReference type="NCBI Taxonomy" id="422564"/>
    <lineage>
        <taxon>Eukaryota</taxon>
        <taxon>Viridiplantae</taxon>
        <taxon>Streptophyta</taxon>
        <taxon>Embryophyta</taxon>
        <taxon>Tracheophyta</taxon>
        <taxon>Spermatophyta</taxon>
        <taxon>Magnoliopsida</taxon>
        <taxon>Liliopsida</taxon>
        <taxon>Poales</taxon>
        <taxon>Poaceae</taxon>
        <taxon>PACMAD clade</taxon>
        <taxon>Panicoideae</taxon>
        <taxon>Andropogonodae</taxon>
        <taxon>Andropogoneae</taxon>
        <taxon>Saccharinae</taxon>
        <taxon>Miscanthus</taxon>
    </lineage>
</organism>
<keyword evidence="9 12" id="KW-1133">Transmembrane helix</keyword>
<feature type="chain" id="PRO_5032906449" description="Leucine-rich repeat-containing N-terminal plant-type domain-containing protein" evidence="13">
    <location>
        <begin position="30"/>
        <end position="894"/>
    </location>
</feature>
<gene>
    <name evidence="16" type="ORF">NCGR_LOCUS39978</name>
</gene>
<keyword evidence="7 13" id="KW-0732">Signal</keyword>
<dbReference type="InterPro" id="IPR013210">
    <property type="entry name" value="LRR_N_plant-typ"/>
</dbReference>
<dbReference type="SMART" id="SM00365">
    <property type="entry name" value="LRR_SD22"/>
    <property type="match status" value="6"/>
</dbReference>
<dbReference type="FunFam" id="3.80.10.10:FF:000095">
    <property type="entry name" value="LRR receptor-like serine/threonine-protein kinase GSO1"/>
    <property type="match status" value="2"/>
</dbReference>
<evidence type="ECO:0000256" key="7">
    <source>
        <dbReference type="ARBA" id="ARBA00022729"/>
    </source>
</evidence>
<keyword evidence="4" id="KW-0433">Leucine-rich repeat</keyword>
<dbReference type="InterPro" id="IPR055414">
    <property type="entry name" value="LRR_R13L4/SHOC2-like"/>
</dbReference>
<evidence type="ECO:0000256" key="1">
    <source>
        <dbReference type="ARBA" id="ARBA00004251"/>
    </source>
</evidence>
<dbReference type="SUPFAM" id="SSF52047">
    <property type="entry name" value="RNI-like"/>
    <property type="match status" value="2"/>
</dbReference>
<keyword evidence="3" id="KW-1003">Cell membrane</keyword>
<dbReference type="SMART" id="SM00369">
    <property type="entry name" value="LRR_TYP"/>
    <property type="match status" value="7"/>
</dbReference>
<evidence type="ECO:0000256" key="12">
    <source>
        <dbReference type="SAM" id="Phobius"/>
    </source>
</evidence>
<dbReference type="Pfam" id="PF00560">
    <property type="entry name" value="LRR_1"/>
    <property type="match status" value="10"/>
</dbReference>
<feature type="signal peptide" evidence="13">
    <location>
        <begin position="1"/>
        <end position="29"/>
    </location>
</feature>
<evidence type="ECO:0000256" key="3">
    <source>
        <dbReference type="ARBA" id="ARBA00022475"/>
    </source>
</evidence>
<dbReference type="Pfam" id="PF23598">
    <property type="entry name" value="LRR_14"/>
    <property type="match status" value="1"/>
</dbReference>
<keyword evidence="11" id="KW-0325">Glycoprotein</keyword>
<dbReference type="InterPro" id="IPR003591">
    <property type="entry name" value="Leu-rich_rpt_typical-subtyp"/>
</dbReference>
<dbReference type="FunFam" id="3.80.10.10:FF:000111">
    <property type="entry name" value="LRR receptor-like serine/threonine-protein kinase ERECTA"/>
    <property type="match status" value="1"/>
</dbReference>
<keyword evidence="6 12" id="KW-0812">Transmembrane</keyword>
<dbReference type="Proteomes" id="UP000604825">
    <property type="component" value="Unassembled WGS sequence"/>
</dbReference>
<dbReference type="PRINTS" id="PR00019">
    <property type="entry name" value="LEURICHRPT"/>
</dbReference>
<dbReference type="AlphaFoldDB" id="A0A811QK62"/>
<evidence type="ECO:0000256" key="6">
    <source>
        <dbReference type="ARBA" id="ARBA00022692"/>
    </source>
</evidence>
<evidence type="ECO:0000256" key="2">
    <source>
        <dbReference type="ARBA" id="ARBA00009592"/>
    </source>
</evidence>
<evidence type="ECO:0000256" key="10">
    <source>
        <dbReference type="ARBA" id="ARBA00023136"/>
    </source>
</evidence>
<feature type="domain" description="Leucine-rich repeat-containing N-terminal plant-type" evidence="14">
    <location>
        <begin position="46"/>
        <end position="98"/>
    </location>
</feature>
<evidence type="ECO:0000256" key="11">
    <source>
        <dbReference type="ARBA" id="ARBA00023180"/>
    </source>
</evidence>
<evidence type="ECO:0000256" key="8">
    <source>
        <dbReference type="ARBA" id="ARBA00022737"/>
    </source>
</evidence>
<evidence type="ECO:0000256" key="4">
    <source>
        <dbReference type="ARBA" id="ARBA00022614"/>
    </source>
</evidence>
<dbReference type="Pfam" id="PF08263">
    <property type="entry name" value="LRRNT_2"/>
    <property type="match status" value="1"/>
</dbReference>
<feature type="domain" description="Disease resistance R13L4/SHOC-2-like LRR" evidence="15">
    <location>
        <begin position="213"/>
        <end position="420"/>
    </location>
</feature>
<comment type="caution">
    <text evidence="16">The sequence shown here is derived from an EMBL/GenBank/DDBJ whole genome shotgun (WGS) entry which is preliminary data.</text>
</comment>
<reference evidence="16" key="1">
    <citation type="submission" date="2020-10" db="EMBL/GenBank/DDBJ databases">
        <authorList>
            <person name="Han B."/>
            <person name="Lu T."/>
            <person name="Zhao Q."/>
            <person name="Huang X."/>
            <person name="Zhao Y."/>
        </authorList>
    </citation>
    <scope>NUCLEOTIDE SEQUENCE</scope>
</reference>
<evidence type="ECO:0000259" key="14">
    <source>
        <dbReference type="Pfam" id="PF08263"/>
    </source>
</evidence>
<dbReference type="Gene3D" id="3.80.10.10">
    <property type="entry name" value="Ribonuclease Inhibitor"/>
    <property type="match status" value="4"/>
</dbReference>
<dbReference type="PROSITE" id="PS51450">
    <property type="entry name" value="LRR"/>
    <property type="match status" value="2"/>
</dbReference>
<name>A0A811QK62_9POAL</name>
<evidence type="ECO:0000313" key="17">
    <source>
        <dbReference type="Proteomes" id="UP000604825"/>
    </source>
</evidence>
<comment type="subcellular location">
    <subcellularLocation>
        <location evidence="1">Cell membrane</location>
        <topology evidence="1">Single-pass type I membrane protein</topology>
    </subcellularLocation>
</comment>
<evidence type="ECO:0000313" key="16">
    <source>
        <dbReference type="EMBL" id="CAD6256472.1"/>
    </source>
</evidence>
<protein>
    <recommendedName>
        <fullName evidence="18">Leucine-rich repeat-containing N-terminal plant-type domain-containing protein</fullName>
    </recommendedName>
</protein>
<evidence type="ECO:0000259" key="15">
    <source>
        <dbReference type="Pfam" id="PF23598"/>
    </source>
</evidence>
<accession>A0A811QK62</accession>
<dbReference type="GO" id="GO:0005886">
    <property type="term" value="C:plasma membrane"/>
    <property type="evidence" value="ECO:0007669"/>
    <property type="project" value="UniProtKB-SubCell"/>
</dbReference>
<evidence type="ECO:0000256" key="9">
    <source>
        <dbReference type="ARBA" id="ARBA00022989"/>
    </source>
</evidence>
<proteinExistence type="inferred from homology"/>
<evidence type="ECO:0000256" key="5">
    <source>
        <dbReference type="ARBA" id="ARBA00022626"/>
    </source>
</evidence>
<evidence type="ECO:0000256" key="13">
    <source>
        <dbReference type="SAM" id="SignalP"/>
    </source>
</evidence>
<dbReference type="InterPro" id="IPR032675">
    <property type="entry name" value="LRR_dom_sf"/>
</dbReference>
<keyword evidence="8" id="KW-0677">Repeat</keyword>
<keyword evidence="10 12" id="KW-0472">Membrane</keyword>
<keyword evidence="5" id="KW-1070">Brassinosteroid signaling pathway</keyword>